<dbReference type="AlphaFoldDB" id="A0A1H6F2H3"/>
<reference evidence="1 2" key="1">
    <citation type="submission" date="2016-10" db="EMBL/GenBank/DDBJ databases">
        <authorList>
            <person name="de Groot N.N."/>
        </authorList>
    </citation>
    <scope>NUCLEOTIDE SEQUENCE [LARGE SCALE GENOMIC DNA]</scope>
    <source>
        <strain evidence="1">MBHS1</strain>
    </source>
</reference>
<evidence type="ECO:0000313" key="2">
    <source>
        <dbReference type="Proteomes" id="UP000236724"/>
    </source>
</evidence>
<protein>
    <submittedName>
        <fullName evidence="1">Uncharacterized protein</fullName>
    </submittedName>
</protein>
<dbReference type="Proteomes" id="UP000236724">
    <property type="component" value="Unassembled WGS sequence"/>
</dbReference>
<dbReference type="RefSeq" id="WP_103918396.1">
    <property type="nucleotide sequence ID" value="NZ_FMSV02000044.1"/>
</dbReference>
<sequence>MNALIYQQLTQQVERHITYMVQQADKFQKNPKAQEYYHIQAIGVYQFWFNLISFHFEELAYGSQDNLHLLSLMIPFVREEDLETDKNQLPLKLLHNQNTGGVA</sequence>
<gene>
    <name evidence="1" type="ORF">MBHS_00166</name>
</gene>
<dbReference type="EMBL" id="FMSV02000044">
    <property type="protein sequence ID" value="SEH04320.1"/>
    <property type="molecule type" value="Genomic_DNA"/>
</dbReference>
<accession>A0A1H6F2H3</accession>
<evidence type="ECO:0000313" key="1">
    <source>
        <dbReference type="EMBL" id="SEH04320.1"/>
    </source>
</evidence>
<organism evidence="1 2">
    <name type="scientific">Candidatus Venteria ishoeyi</name>
    <dbReference type="NCBI Taxonomy" id="1899563"/>
    <lineage>
        <taxon>Bacteria</taxon>
        <taxon>Pseudomonadati</taxon>
        <taxon>Pseudomonadota</taxon>
        <taxon>Gammaproteobacteria</taxon>
        <taxon>Thiotrichales</taxon>
        <taxon>Thiotrichaceae</taxon>
        <taxon>Venteria</taxon>
    </lineage>
</organism>
<proteinExistence type="predicted"/>
<keyword evidence="2" id="KW-1185">Reference proteome</keyword>
<name>A0A1H6F2H3_9GAMM</name>